<dbReference type="PANTHER" id="PTHR43790">
    <property type="entry name" value="CARBOHYDRATE TRANSPORT ATP-BINDING PROTEIN MG119-RELATED"/>
    <property type="match status" value="1"/>
</dbReference>
<reference evidence="4 5" key="1">
    <citation type="journal article" date="2009" name="Stand. Genomic Sci.">
        <title>Complete genome sequence of Thermanaerovibrio acidaminovorans type strain (Su883).</title>
        <authorList>
            <person name="Chovatia M."/>
            <person name="Sikorski J."/>
            <person name="Schroder M."/>
            <person name="Lapidus A."/>
            <person name="Nolan M."/>
            <person name="Tice H."/>
            <person name="Glavina Del Rio T."/>
            <person name="Copeland A."/>
            <person name="Cheng J.F."/>
            <person name="Lucas S."/>
            <person name="Chen F."/>
            <person name="Bruce D."/>
            <person name="Goodwin L."/>
            <person name="Pitluck S."/>
            <person name="Ivanova N."/>
            <person name="Mavromatis K."/>
            <person name="Ovchinnikova G."/>
            <person name="Pati A."/>
            <person name="Chen A."/>
            <person name="Palaniappan K."/>
            <person name="Land M."/>
            <person name="Hauser L."/>
            <person name="Chang Y.J."/>
            <person name="Jeffries C.D."/>
            <person name="Chain P."/>
            <person name="Saunders E."/>
            <person name="Detter J.C."/>
            <person name="Brettin T."/>
            <person name="Rohde M."/>
            <person name="Goker M."/>
            <person name="Spring S."/>
            <person name="Bristow J."/>
            <person name="Markowitz V."/>
            <person name="Hugenholtz P."/>
            <person name="Kyrpides N.C."/>
            <person name="Klenk H.P."/>
            <person name="Eisen J.A."/>
        </authorList>
    </citation>
    <scope>NUCLEOTIDE SEQUENCE [LARGE SCALE GENOMIC DNA]</scope>
    <source>
        <strain evidence="5">ATCC 49978 / DSM 6589 / Su883</strain>
    </source>
</reference>
<dbReference type="InterPro" id="IPR050107">
    <property type="entry name" value="ABC_carbohydrate_import_ATPase"/>
</dbReference>
<dbReference type="PANTHER" id="PTHR43790:SF4">
    <property type="entry name" value="GUANOSINE IMPORT ATP-BINDING PROTEIN NUPO"/>
    <property type="match status" value="1"/>
</dbReference>
<name>D1B7V8_THEAS</name>
<dbReference type="RefSeq" id="WP_012868877.1">
    <property type="nucleotide sequence ID" value="NC_013522.1"/>
</dbReference>
<dbReference type="GO" id="GO:0016887">
    <property type="term" value="F:ATP hydrolysis activity"/>
    <property type="evidence" value="ECO:0007669"/>
    <property type="project" value="InterPro"/>
</dbReference>
<dbReference type="InterPro" id="IPR027417">
    <property type="entry name" value="P-loop_NTPase"/>
</dbReference>
<dbReference type="Gene3D" id="3.40.50.300">
    <property type="entry name" value="P-loop containing nucleotide triphosphate hydrolases"/>
    <property type="match status" value="2"/>
</dbReference>
<evidence type="ECO:0000256" key="2">
    <source>
        <dbReference type="ARBA" id="ARBA00022840"/>
    </source>
</evidence>
<dbReference type="AlphaFoldDB" id="D1B7V8"/>
<proteinExistence type="predicted"/>
<feature type="domain" description="ABC transporter" evidence="3">
    <location>
        <begin position="8"/>
        <end position="260"/>
    </location>
</feature>
<dbReference type="CDD" id="cd03216">
    <property type="entry name" value="ABC_Carb_Monos_I"/>
    <property type="match status" value="1"/>
</dbReference>
<dbReference type="HOGENOM" id="CLU_000604_92_3_0"/>
<dbReference type="Proteomes" id="UP000002030">
    <property type="component" value="Chromosome"/>
</dbReference>
<dbReference type="STRING" id="525903.Taci_0121"/>
<dbReference type="SUPFAM" id="SSF52540">
    <property type="entry name" value="P-loop containing nucleoside triphosphate hydrolases"/>
    <property type="match status" value="2"/>
</dbReference>
<dbReference type="OrthoDB" id="9771863at2"/>
<dbReference type="InterPro" id="IPR003593">
    <property type="entry name" value="AAA+_ATPase"/>
</dbReference>
<dbReference type="PROSITE" id="PS50893">
    <property type="entry name" value="ABC_TRANSPORTER_2"/>
    <property type="match status" value="2"/>
</dbReference>
<dbReference type="EnsemblBacteria" id="ACZ18361">
    <property type="protein sequence ID" value="ACZ18361"/>
    <property type="gene ID" value="Taci_0121"/>
</dbReference>
<dbReference type="SMART" id="SM00382">
    <property type="entry name" value="AAA"/>
    <property type="match status" value="2"/>
</dbReference>
<organism evidence="4 5">
    <name type="scientific">Thermanaerovibrio acidaminovorans (strain ATCC 49978 / DSM 6589 / Su883)</name>
    <name type="common">Selenomonas acidaminovorans</name>
    <dbReference type="NCBI Taxonomy" id="525903"/>
    <lineage>
        <taxon>Bacteria</taxon>
        <taxon>Thermotogati</taxon>
        <taxon>Synergistota</taxon>
        <taxon>Synergistia</taxon>
        <taxon>Synergistales</taxon>
        <taxon>Synergistaceae</taxon>
        <taxon>Thermanaerovibrio</taxon>
    </lineage>
</organism>
<protein>
    <submittedName>
        <fullName evidence="4">ABC transporter related protein</fullName>
    </submittedName>
</protein>
<feature type="domain" description="ABC transporter" evidence="3">
    <location>
        <begin position="276"/>
        <end position="528"/>
    </location>
</feature>
<dbReference type="GO" id="GO:0005524">
    <property type="term" value="F:ATP binding"/>
    <property type="evidence" value="ECO:0007669"/>
    <property type="project" value="UniProtKB-KW"/>
</dbReference>
<evidence type="ECO:0000313" key="5">
    <source>
        <dbReference type="Proteomes" id="UP000002030"/>
    </source>
</evidence>
<dbReference type="PROSITE" id="PS00211">
    <property type="entry name" value="ABC_TRANSPORTER_1"/>
    <property type="match status" value="1"/>
</dbReference>
<keyword evidence="5" id="KW-1185">Reference proteome</keyword>
<dbReference type="InterPro" id="IPR017871">
    <property type="entry name" value="ABC_transporter-like_CS"/>
</dbReference>
<sequence length="539" mass="59492">MASNEPILRLEHVGKEYFGNRVLSDVSFTLGPGEIMGLVGENGAGKTTLMKILFGMPVIHQTGGYDGKIFFEGREVSFKSPFEALDAGIGMVHQEFSLIPGFTATENILLNRESTRYNLLVEVFDDRLRTLDRPVMRQRAQRAISTLGVEIDPDTLCSEMPVGHKQFTEIAREIDRSNTKLLVLDEPTAVLTESEAEILIKAVRNLAAKGMSVIFISHRLQEVIDLCDKIVVLRDGHVVQEAKTCDVTVRQIAGWMVGRKVEESHREEGEVRSFGPTILSVRNLWVDMPGETVRDVSFQVRQGEIFGIGGLAGQGKLGIANGIMGLYPAGGAVELNGKPIRLNDPEGSLRAGMAFVSEDRRGVGLLLDEGIDWNMAFTAMQIQEKFIRPLLGGLVKWRDDRAIEECANEYIKALEIKCTGPKQRAVELSGGNQQKVCLAKAFVVRPEVLFVSEPTRGIDVGAKKLVLDTLRRYNREYGTTIVMTSSELEELRSICDRIAIVDEGRIAGVLPAQAPSEEFGLLMMGEIKVSTEEKVKACE</sequence>
<keyword evidence="1" id="KW-0547">Nucleotide-binding</keyword>
<dbReference type="EMBL" id="CP001818">
    <property type="protein sequence ID" value="ACZ18361.1"/>
    <property type="molecule type" value="Genomic_DNA"/>
</dbReference>
<evidence type="ECO:0000256" key="1">
    <source>
        <dbReference type="ARBA" id="ARBA00022741"/>
    </source>
</evidence>
<dbReference type="Pfam" id="PF00005">
    <property type="entry name" value="ABC_tran"/>
    <property type="match status" value="2"/>
</dbReference>
<dbReference type="InterPro" id="IPR003439">
    <property type="entry name" value="ABC_transporter-like_ATP-bd"/>
</dbReference>
<dbReference type="KEGG" id="tai:Taci_0121"/>
<evidence type="ECO:0000259" key="3">
    <source>
        <dbReference type="PROSITE" id="PS50893"/>
    </source>
</evidence>
<gene>
    <name evidence="4" type="ordered locus">Taci_0121</name>
</gene>
<dbReference type="CDD" id="cd03215">
    <property type="entry name" value="ABC_Carb_Monos_II"/>
    <property type="match status" value="1"/>
</dbReference>
<evidence type="ECO:0000313" key="4">
    <source>
        <dbReference type="EMBL" id="ACZ18361.1"/>
    </source>
</evidence>
<dbReference type="PATRIC" id="fig|525903.6.peg.124"/>
<accession>D1B7V8</accession>
<dbReference type="eggNOG" id="COG1129">
    <property type="taxonomic scope" value="Bacteria"/>
</dbReference>
<keyword evidence="2" id="KW-0067">ATP-binding</keyword>